<keyword evidence="1" id="KW-0732">Signal</keyword>
<dbReference type="AlphaFoldDB" id="A0A455VMT2"/>
<dbReference type="Proteomes" id="UP000324392">
    <property type="component" value="Chromosome"/>
</dbReference>
<feature type="chain" id="PRO_5019855210" evidence="1">
    <location>
        <begin position="31"/>
        <end position="56"/>
    </location>
</feature>
<name>A0A455VMT2_9GAMM</name>
<dbReference type="EMBL" id="AP019531">
    <property type="protein sequence ID" value="BBI91295.1"/>
    <property type="molecule type" value="Genomic_DNA"/>
</dbReference>
<evidence type="ECO:0000256" key="1">
    <source>
        <dbReference type="SAM" id="SignalP"/>
    </source>
</evidence>
<evidence type="ECO:0000313" key="2">
    <source>
        <dbReference type="EMBL" id="BBI91295.1"/>
    </source>
</evidence>
<sequence>MIFMNKFSKLLASALLAGTAFSAATAYVQAAPAPIQCQDDEIAVNLSGKWVCVKIK</sequence>
<gene>
    <name evidence="2" type="ORF">SSYIS1_04200</name>
</gene>
<organism evidence="2 3">
    <name type="scientific">Serratia symbiotica</name>
    <dbReference type="NCBI Taxonomy" id="138074"/>
    <lineage>
        <taxon>Bacteria</taxon>
        <taxon>Pseudomonadati</taxon>
        <taxon>Pseudomonadota</taxon>
        <taxon>Gammaproteobacteria</taxon>
        <taxon>Enterobacterales</taxon>
        <taxon>Yersiniaceae</taxon>
        <taxon>Serratia</taxon>
    </lineage>
</organism>
<feature type="signal peptide" evidence="1">
    <location>
        <begin position="1"/>
        <end position="30"/>
    </location>
</feature>
<protein>
    <submittedName>
        <fullName evidence="2">Uncharacterized protein</fullName>
    </submittedName>
</protein>
<proteinExistence type="predicted"/>
<accession>A0A455VMT2</accession>
<evidence type="ECO:0000313" key="3">
    <source>
        <dbReference type="Proteomes" id="UP000324392"/>
    </source>
</evidence>
<reference evidence="2 3" key="1">
    <citation type="submission" date="2019-03" db="EMBL/GenBank/DDBJ databases">
        <title>The genome sequence of Candidatus Serratia symbiotica strain IS.</title>
        <authorList>
            <person name="Nikoh N."/>
            <person name="Koga R."/>
            <person name="Oshima K."/>
            <person name="Hattori M."/>
            <person name="Fukatsu T."/>
        </authorList>
    </citation>
    <scope>NUCLEOTIDE SEQUENCE [LARGE SCALE GENOMIC DNA]</scope>
    <source>
        <strain evidence="2 3">IS</strain>
    </source>
</reference>